<dbReference type="InterPro" id="IPR022684">
    <property type="entry name" value="Calpain_cysteine_protease"/>
</dbReference>
<dbReference type="GO" id="GO:0004198">
    <property type="term" value="F:calcium-dependent cysteine-type endopeptidase activity"/>
    <property type="evidence" value="ECO:0007669"/>
    <property type="project" value="InterPro"/>
</dbReference>
<dbReference type="InterPro" id="IPR001300">
    <property type="entry name" value="Peptidase_C2_calpain_cat"/>
</dbReference>
<dbReference type="Proteomes" id="UP000044071">
    <property type="component" value="Unassembled WGS sequence"/>
</dbReference>
<feature type="domain" description="Calpain catalytic" evidence="6">
    <location>
        <begin position="139"/>
        <end position="562"/>
    </location>
</feature>
<proteinExistence type="inferred from homology"/>
<keyword evidence="2 5" id="KW-0645">Protease</keyword>
<sequence>MFSKISRKETVNPAQGLLEIKSTDKIISATVGVEAEVSRLTPGKQIALFDAPPELKNNKYVCKGEPERLLEKGHPVLSRPYHVKNEKGQLVDTGYVHVALYEVDNEGMNSDLPESGKGIKIIKEGYIKKDHVKLINGFKLTKKENLFVKKPSINDIQQGSEFGDCFLLAALNGIMSREGGPELIMSMIKQEGDTAYVRLFDPKTNQPLICKVGMSEFHKRDSGNSTVHHHQPWVHMIEKAYAGLGYGSNSKETYPSFRAIYGKGGSIEQALKVLTGQAATTQLIERRIVTPWNDDNMVTTVRMQCLRTDGNNDKFFENLKNTLVELDVNPMVLEMVEKVFNKDPANLNLWFDFLAKIKTVNQSRLEEIKNHPAGQELFKNLTEKQIVEKLKEITTPPIGQQFDTNFIRTINEYLKFKEIRDNPSGQQFDAASYTRTINELLRFNESHFDGNPAIKSILKNYTDLILPKSNLATKAVVAASTGTGIYSTYQNQLFDKIKGSLERNCPVTCGMGNTENHNAFYEIDEAQGLHAQHAYTIIGCREETNQLGKNSKIITLANPWGEGGAKYLEQYGSLILTSSSNGQFSIDLNDLTRFASDVQIGQPIDRNLKNQVVFAPEKARAGKEFMQNLRKEDPEINMENRATFS</sequence>
<feature type="active site" evidence="5">
    <location>
        <position position="533"/>
    </location>
</feature>
<dbReference type="Gene3D" id="3.90.70.10">
    <property type="entry name" value="Cysteine proteinases"/>
    <property type="match status" value="1"/>
</dbReference>
<gene>
    <name evidence="7" type="ORF">BN59_01122</name>
</gene>
<keyword evidence="8" id="KW-1185">Reference proteome</keyword>
<dbReference type="PROSITE" id="PS50203">
    <property type="entry name" value="CALPAIN_CAT"/>
    <property type="match status" value="1"/>
</dbReference>
<dbReference type="PANTHER" id="PTHR10183:SF379">
    <property type="entry name" value="CALPAIN-5"/>
    <property type="match status" value="1"/>
</dbReference>
<evidence type="ECO:0000256" key="4">
    <source>
        <dbReference type="ARBA" id="ARBA00022807"/>
    </source>
</evidence>
<name>A0A078KUY5_9GAMM</name>
<dbReference type="PANTHER" id="PTHR10183">
    <property type="entry name" value="CALPAIN"/>
    <property type="match status" value="1"/>
</dbReference>
<evidence type="ECO:0000256" key="3">
    <source>
        <dbReference type="ARBA" id="ARBA00022801"/>
    </source>
</evidence>
<evidence type="ECO:0000256" key="1">
    <source>
        <dbReference type="ARBA" id="ARBA00007623"/>
    </source>
</evidence>
<feature type="active site" evidence="5">
    <location>
        <position position="165"/>
    </location>
</feature>
<keyword evidence="3 5" id="KW-0378">Hydrolase</keyword>
<dbReference type="InterPro" id="IPR038765">
    <property type="entry name" value="Papain-like_cys_pep_sf"/>
</dbReference>
<protein>
    <submittedName>
        <fullName evidence="7">Calpain family cysteine protease</fullName>
    </submittedName>
</protein>
<dbReference type="eggNOG" id="ENOG5030R7B">
    <property type="taxonomic scope" value="Bacteria"/>
</dbReference>
<dbReference type="STRING" id="1034943.BN59_01122"/>
<evidence type="ECO:0000256" key="2">
    <source>
        <dbReference type="ARBA" id="ARBA00022670"/>
    </source>
</evidence>
<evidence type="ECO:0000313" key="8">
    <source>
        <dbReference type="Proteomes" id="UP000044071"/>
    </source>
</evidence>
<reference evidence="7 8" key="1">
    <citation type="submission" date="2014-06" db="EMBL/GenBank/DDBJ databases">
        <authorList>
            <person name="Urmite Genomes Urmite Genomes"/>
        </authorList>
    </citation>
    <scope>NUCLEOTIDE SEQUENCE [LARGE SCALE GENOMIC DNA]</scope>
</reference>
<dbReference type="GO" id="GO:0006508">
    <property type="term" value="P:proteolysis"/>
    <property type="evidence" value="ECO:0007669"/>
    <property type="project" value="UniProtKB-KW"/>
</dbReference>
<dbReference type="Pfam" id="PF00648">
    <property type="entry name" value="Peptidase_C2"/>
    <property type="match status" value="1"/>
</dbReference>
<accession>A0A078KUY5</accession>
<comment type="similarity">
    <text evidence="1">Belongs to the peptidase C2 family.</text>
</comment>
<organism evidence="7 8">
    <name type="scientific">Legionella massiliensis</name>
    <dbReference type="NCBI Taxonomy" id="1034943"/>
    <lineage>
        <taxon>Bacteria</taxon>
        <taxon>Pseudomonadati</taxon>
        <taxon>Pseudomonadota</taxon>
        <taxon>Gammaproteobacteria</taxon>
        <taxon>Legionellales</taxon>
        <taxon>Legionellaceae</taxon>
        <taxon>Legionella</taxon>
    </lineage>
</organism>
<evidence type="ECO:0000259" key="6">
    <source>
        <dbReference type="PROSITE" id="PS50203"/>
    </source>
</evidence>
<dbReference type="RefSeq" id="WP_141650427.1">
    <property type="nucleotide sequence ID" value="NZ_CCVW01000001.1"/>
</dbReference>
<evidence type="ECO:0000256" key="5">
    <source>
        <dbReference type="PROSITE-ProRule" id="PRU00239"/>
    </source>
</evidence>
<feature type="active site" evidence="5">
    <location>
        <position position="558"/>
    </location>
</feature>
<dbReference type="AlphaFoldDB" id="A0A078KUY5"/>
<dbReference type="EMBL" id="CCSB01000001">
    <property type="protein sequence ID" value="CDZ76846.1"/>
    <property type="molecule type" value="Genomic_DNA"/>
</dbReference>
<evidence type="ECO:0000313" key="7">
    <source>
        <dbReference type="EMBL" id="CDZ76846.1"/>
    </source>
</evidence>
<keyword evidence="4 5" id="KW-0788">Thiol protease</keyword>
<dbReference type="SUPFAM" id="SSF54001">
    <property type="entry name" value="Cysteine proteinases"/>
    <property type="match status" value="1"/>
</dbReference>